<dbReference type="STRING" id="286115.A0A507DBF3"/>
<dbReference type="FunFam" id="1.10.274.100:FF:000008">
    <property type="entry name" value="DNA-directed RNA polymerase subunit"/>
    <property type="match status" value="1"/>
</dbReference>
<evidence type="ECO:0000256" key="7">
    <source>
        <dbReference type="ARBA" id="ARBA00022723"/>
    </source>
</evidence>
<dbReference type="PANTHER" id="PTHR48446:SF1">
    <property type="entry name" value="DNA-DIRECTED RNA POLYMERASE SUBUNIT BETA' N-TERMINAL SECTION"/>
    <property type="match status" value="1"/>
</dbReference>
<comment type="similarity">
    <text evidence="2 14">Belongs to the RNA polymerase beta' chain family.</text>
</comment>
<evidence type="ECO:0000256" key="3">
    <source>
        <dbReference type="ARBA" id="ARBA00011206"/>
    </source>
</evidence>
<dbReference type="GO" id="GO:0000428">
    <property type="term" value="C:DNA-directed RNA polymerase complex"/>
    <property type="evidence" value="ECO:0007669"/>
    <property type="project" value="UniProtKB-KW"/>
</dbReference>
<dbReference type="GO" id="GO:0006351">
    <property type="term" value="P:DNA-templated transcription"/>
    <property type="evidence" value="ECO:0007669"/>
    <property type="project" value="InterPro"/>
</dbReference>
<dbReference type="InterPro" id="IPR007080">
    <property type="entry name" value="RNA_pol_Rpb1_1"/>
</dbReference>
<dbReference type="InterPro" id="IPR015700">
    <property type="entry name" value="RPC1"/>
</dbReference>
<evidence type="ECO:0000313" key="16">
    <source>
        <dbReference type="EMBL" id="TPX48240.1"/>
    </source>
</evidence>
<evidence type="ECO:0000259" key="15">
    <source>
        <dbReference type="SMART" id="SM00663"/>
    </source>
</evidence>
<evidence type="ECO:0000256" key="10">
    <source>
        <dbReference type="ARBA" id="ARBA00023163"/>
    </source>
</evidence>
<dbReference type="Gene3D" id="4.10.860.120">
    <property type="entry name" value="RNA polymerase II, clamp domain"/>
    <property type="match status" value="1"/>
</dbReference>
<dbReference type="Gene3D" id="1.10.132.30">
    <property type="match status" value="1"/>
</dbReference>
<dbReference type="InterPro" id="IPR007083">
    <property type="entry name" value="RNA_pol_Rpb1_4"/>
</dbReference>
<dbReference type="GO" id="GO:0003677">
    <property type="term" value="F:DNA binding"/>
    <property type="evidence" value="ECO:0007669"/>
    <property type="project" value="InterPro"/>
</dbReference>
<reference evidence="18 19" key="1">
    <citation type="journal article" date="2019" name="Sci. Rep.">
        <title>Comparative genomics of chytrid fungi reveal insights into the obligate biotrophic and pathogenic lifestyle of Synchytrium endobioticum.</title>
        <authorList>
            <person name="van de Vossenberg B.T.L.H."/>
            <person name="Warris S."/>
            <person name="Nguyen H.D.T."/>
            <person name="van Gent-Pelzer M.P.E."/>
            <person name="Joly D.L."/>
            <person name="van de Geest H.C."/>
            <person name="Bonants P.J.M."/>
            <person name="Smith D.S."/>
            <person name="Levesque C.A."/>
            <person name="van der Lee T.A.J."/>
        </authorList>
    </citation>
    <scope>NUCLEOTIDE SEQUENCE [LARGE SCALE GENOMIC DNA]</scope>
    <source>
        <strain evidence="16 19">LEV6574</strain>
        <strain evidence="17 18">MB42</strain>
    </source>
</reference>
<keyword evidence="5 14" id="KW-0808">Transferase</keyword>
<keyword evidence="9" id="KW-0460">Magnesium</keyword>
<dbReference type="InterPro" id="IPR044893">
    <property type="entry name" value="RNA_pol_Rpb1_clamp_domain"/>
</dbReference>
<proteinExistence type="inferred from homology"/>
<dbReference type="CDD" id="cd02736">
    <property type="entry name" value="RNAP_III_Rpc1_C"/>
    <property type="match status" value="1"/>
</dbReference>
<gene>
    <name evidence="17" type="primary">SENM698</name>
    <name evidence="16" type="ORF">SeLEV6574_g02138</name>
    <name evidence="17" type="ORF">SeMB42_g00698</name>
</gene>
<evidence type="ECO:0000313" key="17">
    <source>
        <dbReference type="EMBL" id="TPX53600.1"/>
    </source>
</evidence>
<protein>
    <recommendedName>
        <fullName evidence="14">DNA-directed RNA polymerase subunit</fullName>
        <ecNumber evidence="14">2.7.7.6</ecNumber>
    </recommendedName>
</protein>
<evidence type="ECO:0000256" key="12">
    <source>
        <dbReference type="ARBA" id="ARBA00048552"/>
    </source>
</evidence>
<evidence type="ECO:0000256" key="6">
    <source>
        <dbReference type="ARBA" id="ARBA00022695"/>
    </source>
</evidence>
<evidence type="ECO:0000313" key="19">
    <source>
        <dbReference type="Proteomes" id="UP000320475"/>
    </source>
</evidence>
<sequence>MKKPVVDSTQKKVKEIEFGVFSPQDASKLAILRVASQNLYDISQPGRPVMKDGVLDKRLGCGSKGDLCETCGEQINECVGHFGVIMLNRPVFHIGYFKPLINVLQNICKTCATVLLDETKRRSFLNRLRNPNLDGIQRQEILKSLNALCKKTGVCPHCGATNGSIKKMGALKLIHEKYKKKPRKDAVEEAHNFYSSFSSAAKHTPEIKPHLKKAQEDLNPRTVLELLKRISNEDCELMGLNSHVGRPERFILEHIAVPPLCIRPSIGQENASTEDDITVLMSEIVETNAKIRKIEIDGETPQQLMDHWDYLQLQCAMYITSELPGIPSTLQANIQKIKKGFCQRLKGKHGRFRGNLSGKRVDFSGRTVISPDPNLRIDQVAVPERMAKILTYPERVNQFNIQVLRAAVRNGPDVHPGACYIEKGDGSDNKKFLKYGNRNEAADQLSNGDVVLRHLRDDDIVLFNRQPSLHKLSIMCHYAKVLPWRTLRFNECVCTPYNADFDGDEMNLHLPQTEEARAEAAQLMATKHNLVTPRNGQPLIAANQDFITAGYFTSQRNAFFTRAEFCQMCMFFTNGYVHLDLPPPAIIKPRPLWSGKQIWSMLLRPNKETKVFVNLETKCRNHEKPKQKMKNGGDFHLSMDPSDNYLVIHNSDLMCGTVDKAIIGAESKRGIFYVLLRDYGPDIAAEAMNRVAKLGARFLGNRGFSIGIDDVQASEALLKERARVVEFRYKNCDDFTEQYNKGTLELVSGMNAEQSLESKIRDELNIIRQEVGKKCLDTLPKYNAPVTMSACGSKGSSLNVSQMVACVGQQDISRKRIPDGFGDRSLPHFPHKSKTPAAKGFVANSFYTGLDPSEFLFHGAAGREGLVDTAVKTAETGYMQRRLMKALEDLTVHYDDTVRNSSAGVVQFKYGDDALDPVDIEAEDQPVEFTRNLAHTLAVVPGYDERRLLPFQITQMLEDFMAQMSEKVSGQFKESLRKFFKTHIVVPLSELRAAAGLPPFLEEKVAPGETFVDEGDGIRKLQQRFTPFQIRHFLKICSDKYDRAQIEPGTAVGAVGAQSIGEPGTQMTLKTFHFAGIASANVTLGVPRIKEIINASKAISGPIISTMLIPGTTEIAARFAKARIEKTTLREVAMYFEQAVEGDTYVVNVMIDMNLVAKLKLEITLESIAKAISAAPKLKLSSALINVDTMHNIIRVVVPEGSSKSASVVDPYLRLRTLSRQLPNVVIEGLPTVGRAIIAPHPKTKDLYLLVEGTGLSQVMGTLGVDGLRTTSNNILEVRKVLGIEAARTTIINEIIFVMENYGITIDRRHLMLLADLMTFKGDVLGITRFGIAKMKDSVLMLASFEKTTDHLFEASFFNKKDTVDGVSECIIMGVPMGIGTGLHKIIHKTEGPDAEVPYKPVFESAYAEAKKVKAKLDHS</sequence>
<organism evidence="16 19">
    <name type="scientific">Synchytrium endobioticum</name>
    <dbReference type="NCBI Taxonomy" id="286115"/>
    <lineage>
        <taxon>Eukaryota</taxon>
        <taxon>Fungi</taxon>
        <taxon>Fungi incertae sedis</taxon>
        <taxon>Chytridiomycota</taxon>
        <taxon>Chytridiomycota incertae sedis</taxon>
        <taxon>Chytridiomycetes</taxon>
        <taxon>Synchytriales</taxon>
        <taxon>Synchytriaceae</taxon>
        <taxon>Synchytrium</taxon>
    </lineage>
</organism>
<keyword evidence="10 14" id="KW-0804">Transcription</keyword>
<dbReference type="Proteomes" id="UP000320475">
    <property type="component" value="Unassembled WGS sequence"/>
</dbReference>
<dbReference type="InterPro" id="IPR038120">
    <property type="entry name" value="Rpb1_funnel_sf"/>
</dbReference>
<dbReference type="InterPro" id="IPR035698">
    <property type="entry name" value="RNAP_III_Rpc1_C"/>
</dbReference>
<dbReference type="OrthoDB" id="270392at2759"/>
<dbReference type="InterPro" id="IPR007066">
    <property type="entry name" value="RNA_pol_Rpb1_3"/>
</dbReference>
<comment type="catalytic activity">
    <reaction evidence="12 14">
        <text>RNA(n) + a ribonucleoside 5'-triphosphate = RNA(n+1) + diphosphate</text>
        <dbReference type="Rhea" id="RHEA:21248"/>
        <dbReference type="Rhea" id="RHEA-COMP:14527"/>
        <dbReference type="Rhea" id="RHEA-COMP:17342"/>
        <dbReference type="ChEBI" id="CHEBI:33019"/>
        <dbReference type="ChEBI" id="CHEBI:61557"/>
        <dbReference type="ChEBI" id="CHEBI:140395"/>
        <dbReference type="EC" id="2.7.7.6"/>
    </reaction>
</comment>
<comment type="function">
    <text evidence="13">DNA-dependent RNA polymerase catalyzes the transcription of DNA into RNA using the four ribonucleoside triphosphates as substrates. Largest and catalytic core component of RNA polymerase III which synthesizes small RNAs, such as 5S rRNA and tRNAs. Forms the polymerase active center together with the second largest subunit. A single-stranded DNA template strand of the promoter is positioned within the central active site cleft of Pol III. A bridging helix emanates from RPC1 and crosses the cleft near the catalytic site and is thought to promote translocation of Pol III by acting as a ratchet that moves the RNA-DNA hybrid through the active site by switching from straight to bent conformations at each step of nucleotide addition.</text>
</comment>
<dbReference type="InterPro" id="IPR035697">
    <property type="entry name" value="RNAP_III_RPC1_N"/>
</dbReference>
<dbReference type="EC" id="2.7.7.6" evidence="14"/>
<keyword evidence="6 14" id="KW-0548">Nucleotidyltransferase</keyword>
<name>A0A507DBF3_9FUNG</name>
<dbReference type="Gene3D" id="2.40.40.20">
    <property type="match status" value="1"/>
</dbReference>
<dbReference type="GO" id="GO:0005634">
    <property type="term" value="C:nucleus"/>
    <property type="evidence" value="ECO:0007669"/>
    <property type="project" value="UniProtKB-SubCell"/>
</dbReference>
<dbReference type="Pfam" id="PF04983">
    <property type="entry name" value="RNA_pol_Rpb1_3"/>
    <property type="match status" value="1"/>
</dbReference>
<dbReference type="Gene3D" id="6.20.50.80">
    <property type="match status" value="1"/>
</dbReference>
<evidence type="ECO:0000256" key="5">
    <source>
        <dbReference type="ARBA" id="ARBA00022679"/>
    </source>
</evidence>
<keyword evidence="18" id="KW-1185">Reference proteome</keyword>
<dbReference type="Proteomes" id="UP000317494">
    <property type="component" value="Unassembled WGS sequence"/>
</dbReference>
<dbReference type="SMART" id="SM00663">
    <property type="entry name" value="RPOLA_N"/>
    <property type="match status" value="1"/>
</dbReference>
<dbReference type="InterPro" id="IPR006592">
    <property type="entry name" value="RNA_pol_N"/>
</dbReference>
<comment type="subcellular location">
    <subcellularLocation>
        <location evidence="1">Nucleus</location>
    </subcellularLocation>
</comment>
<keyword evidence="8" id="KW-0862">Zinc</keyword>
<dbReference type="Pfam" id="PF04997">
    <property type="entry name" value="RNA_pol_Rpb1_1"/>
    <property type="match status" value="1"/>
</dbReference>
<dbReference type="Gene3D" id="6.10.250.2940">
    <property type="match status" value="1"/>
</dbReference>
<dbReference type="GO" id="GO:0003899">
    <property type="term" value="F:DNA-directed RNA polymerase activity"/>
    <property type="evidence" value="ECO:0007669"/>
    <property type="project" value="UniProtKB-EC"/>
</dbReference>
<dbReference type="CDD" id="cd02583">
    <property type="entry name" value="RNAP_III_RPC1_N"/>
    <property type="match status" value="1"/>
</dbReference>
<evidence type="ECO:0000256" key="4">
    <source>
        <dbReference type="ARBA" id="ARBA00022478"/>
    </source>
</evidence>
<dbReference type="FunFam" id="2.40.40.20:FF:000019">
    <property type="entry name" value="DNA-directed RNA polymerase II subunit RPB1"/>
    <property type="match status" value="1"/>
</dbReference>
<dbReference type="EMBL" id="QEAN01000014">
    <property type="protein sequence ID" value="TPX53600.1"/>
    <property type="molecule type" value="Genomic_DNA"/>
</dbReference>
<keyword evidence="4 14" id="KW-0240">DNA-directed RNA polymerase</keyword>
<keyword evidence="11" id="KW-0539">Nucleus</keyword>
<dbReference type="Gene3D" id="3.30.1490.180">
    <property type="entry name" value="RNA polymerase ii"/>
    <property type="match status" value="1"/>
</dbReference>
<dbReference type="InterPro" id="IPR042102">
    <property type="entry name" value="RNA_pol_Rpb1_3_sf"/>
</dbReference>
<dbReference type="SUPFAM" id="SSF64484">
    <property type="entry name" value="beta and beta-prime subunits of DNA dependent RNA-polymerase"/>
    <property type="match status" value="1"/>
</dbReference>
<keyword evidence="7" id="KW-0479">Metal-binding</keyword>
<evidence type="ECO:0000313" key="18">
    <source>
        <dbReference type="Proteomes" id="UP000317494"/>
    </source>
</evidence>
<dbReference type="Pfam" id="PF05000">
    <property type="entry name" value="RNA_pol_Rpb1_4"/>
    <property type="match status" value="1"/>
</dbReference>
<dbReference type="InterPro" id="IPR000722">
    <property type="entry name" value="RNA_pol_asu"/>
</dbReference>
<dbReference type="InterPro" id="IPR007081">
    <property type="entry name" value="RNA_pol_Rpb1_5"/>
</dbReference>
<dbReference type="Gene3D" id="1.10.150.390">
    <property type="match status" value="1"/>
</dbReference>
<dbReference type="PANTHER" id="PTHR48446">
    <property type="entry name" value="DNA-DIRECTED RNA POLYMERASE SUBUNIT BETA' N-TERMINAL SECTION"/>
    <property type="match status" value="1"/>
</dbReference>
<dbReference type="Pfam" id="PF00623">
    <property type="entry name" value="RNA_pol_Rpb1_2"/>
    <property type="match status" value="1"/>
</dbReference>
<evidence type="ECO:0000256" key="13">
    <source>
        <dbReference type="ARBA" id="ARBA00058108"/>
    </source>
</evidence>
<accession>A0A507DBF3</accession>
<dbReference type="Gene3D" id="1.10.274.100">
    <property type="entry name" value="RNA polymerase Rpb1, domain 3"/>
    <property type="match status" value="1"/>
</dbReference>
<dbReference type="GO" id="GO:0046872">
    <property type="term" value="F:metal ion binding"/>
    <property type="evidence" value="ECO:0007669"/>
    <property type="project" value="UniProtKB-KW"/>
</dbReference>
<evidence type="ECO:0000256" key="8">
    <source>
        <dbReference type="ARBA" id="ARBA00022833"/>
    </source>
</evidence>
<dbReference type="FunFam" id="1.10.150.390:FF:000004">
    <property type="entry name" value="DNA-directed RNA polymerase subunit"/>
    <property type="match status" value="1"/>
</dbReference>
<comment type="caution">
    <text evidence="16">The sequence shown here is derived from an EMBL/GenBank/DDBJ whole genome shotgun (WGS) entry which is preliminary data.</text>
</comment>
<evidence type="ECO:0000256" key="1">
    <source>
        <dbReference type="ARBA" id="ARBA00004123"/>
    </source>
</evidence>
<evidence type="ECO:0000256" key="2">
    <source>
        <dbReference type="ARBA" id="ARBA00006460"/>
    </source>
</evidence>
<dbReference type="VEuPathDB" id="FungiDB:SeMB42_g00698"/>
<dbReference type="EMBL" id="QEAM01000056">
    <property type="protein sequence ID" value="TPX48240.1"/>
    <property type="molecule type" value="Genomic_DNA"/>
</dbReference>
<comment type="subunit">
    <text evidence="3">Component of the RNA polymerase III (Pol III) complex consisting of 17 subunits.</text>
</comment>
<feature type="domain" description="RNA polymerase N-terminal" evidence="15">
    <location>
        <begin position="248"/>
        <end position="554"/>
    </location>
</feature>
<evidence type="ECO:0000256" key="14">
    <source>
        <dbReference type="RuleBase" id="RU004279"/>
    </source>
</evidence>
<dbReference type="NCBIfam" id="NF006336">
    <property type="entry name" value="PRK08566.1"/>
    <property type="match status" value="1"/>
</dbReference>
<dbReference type="Pfam" id="PF04998">
    <property type="entry name" value="RNA_pol_Rpb1_5"/>
    <property type="match status" value="1"/>
</dbReference>
<evidence type="ECO:0000256" key="11">
    <source>
        <dbReference type="ARBA" id="ARBA00023242"/>
    </source>
</evidence>
<evidence type="ECO:0000256" key="9">
    <source>
        <dbReference type="ARBA" id="ARBA00022842"/>
    </source>
</evidence>